<dbReference type="Gene3D" id="3.55.50.30">
    <property type="match status" value="1"/>
</dbReference>
<dbReference type="EMBL" id="JACNYL010000003">
    <property type="protein sequence ID" value="MBD1423054.1"/>
    <property type="molecule type" value="Genomic_DNA"/>
</dbReference>
<dbReference type="PANTHER" id="PTHR30273">
    <property type="entry name" value="PERIPLASMIC SIGNAL SENSOR AND SIGMA FACTOR ACTIVATOR FECR-RELATED"/>
    <property type="match status" value="1"/>
</dbReference>
<dbReference type="PANTHER" id="PTHR30273:SF2">
    <property type="entry name" value="PROTEIN FECR"/>
    <property type="match status" value="1"/>
</dbReference>
<protein>
    <submittedName>
        <fullName evidence="4">FecR domain-containing protein</fullName>
    </submittedName>
</protein>
<proteinExistence type="predicted"/>
<feature type="transmembrane region" description="Helical" evidence="1">
    <location>
        <begin position="70"/>
        <end position="88"/>
    </location>
</feature>
<evidence type="ECO:0000313" key="5">
    <source>
        <dbReference type="Proteomes" id="UP000651112"/>
    </source>
</evidence>
<evidence type="ECO:0000259" key="2">
    <source>
        <dbReference type="Pfam" id="PF04773"/>
    </source>
</evidence>
<dbReference type="Pfam" id="PF04773">
    <property type="entry name" value="FecR"/>
    <property type="match status" value="1"/>
</dbReference>
<accession>A0ABR7XVH5</accession>
<comment type="caution">
    <text evidence="4">The sequence shown here is derived from an EMBL/GenBank/DDBJ whole genome shotgun (WGS) entry which is preliminary data.</text>
</comment>
<keyword evidence="5" id="KW-1185">Reference proteome</keyword>
<gene>
    <name evidence="4" type="ORF">H8B21_15905</name>
</gene>
<sequence>MDKTDIKELFARYKAGRCTDEEIQLLHKWLMDGQFESSDIPEEAILEDLKQLEASLPLKQPQKTYSLRHIIGYAASLLFIFGLGYYVYTAFLSSNENLEQHSEIALLAPGSNKALLKLADGSSIPLDIAERDSIMHIDGSTVQLNSTGQLVYLSEEEEIIKNHEVITPMGGQYEVILPDGTHVWLNSSSQLRFTNTFKTLPERRVELEGEAYFKVSRNVSQPFIVTVRGQEIKVLGTEFNVNAYQENHYVKASLVEGSVLFNQKQLKPGQSAIYGNNKTLIRDENMDDIVAWKNGYFVFFEEPLEEAMKKVSRWYDLDVSFTDQETKSILFGGSISKYENAREVFKMIEKAASNVKIDVQGRTVTITKIQTNK</sequence>
<reference evidence="4 5" key="1">
    <citation type="submission" date="2020-08" db="EMBL/GenBank/DDBJ databases">
        <title>Sphingobacterium sp. DN00404 isolated from aquaculture water.</title>
        <authorList>
            <person name="Zhang M."/>
        </authorList>
    </citation>
    <scope>NUCLEOTIDE SEQUENCE [LARGE SCALE GENOMIC DNA]</scope>
    <source>
        <strain evidence="4 5">KCTC 42746</strain>
    </source>
</reference>
<dbReference type="InterPro" id="IPR006860">
    <property type="entry name" value="FecR"/>
</dbReference>
<evidence type="ECO:0000313" key="4">
    <source>
        <dbReference type="EMBL" id="MBD1423054.1"/>
    </source>
</evidence>
<dbReference type="RefSeq" id="WP_190314713.1">
    <property type="nucleotide sequence ID" value="NZ_JACNYL010000003.1"/>
</dbReference>
<evidence type="ECO:0000259" key="3">
    <source>
        <dbReference type="Pfam" id="PF16344"/>
    </source>
</evidence>
<feature type="domain" description="Protein FecR C-terminal" evidence="3">
    <location>
        <begin position="296"/>
        <end position="366"/>
    </location>
</feature>
<evidence type="ECO:0000256" key="1">
    <source>
        <dbReference type="SAM" id="Phobius"/>
    </source>
</evidence>
<feature type="domain" description="FecR protein" evidence="2">
    <location>
        <begin position="165"/>
        <end position="259"/>
    </location>
</feature>
<dbReference type="PIRSF" id="PIRSF018266">
    <property type="entry name" value="FecR"/>
    <property type="match status" value="1"/>
</dbReference>
<dbReference type="Pfam" id="PF16344">
    <property type="entry name" value="FecR_C"/>
    <property type="match status" value="1"/>
</dbReference>
<name>A0ABR7XVH5_9SPHI</name>
<dbReference type="InterPro" id="IPR012373">
    <property type="entry name" value="Ferrdict_sens_TM"/>
</dbReference>
<dbReference type="Gene3D" id="2.60.120.1440">
    <property type="match status" value="1"/>
</dbReference>
<dbReference type="InterPro" id="IPR032508">
    <property type="entry name" value="FecR_C"/>
</dbReference>
<dbReference type="Proteomes" id="UP000651112">
    <property type="component" value="Unassembled WGS sequence"/>
</dbReference>
<organism evidence="4 5">
    <name type="scientific">Sphingobacterium chuzhouense</name>
    <dbReference type="NCBI Taxonomy" id="1742264"/>
    <lineage>
        <taxon>Bacteria</taxon>
        <taxon>Pseudomonadati</taxon>
        <taxon>Bacteroidota</taxon>
        <taxon>Sphingobacteriia</taxon>
        <taxon>Sphingobacteriales</taxon>
        <taxon>Sphingobacteriaceae</taxon>
        <taxon>Sphingobacterium</taxon>
    </lineage>
</organism>
<keyword evidence="1" id="KW-0812">Transmembrane</keyword>
<keyword evidence="1" id="KW-0472">Membrane</keyword>
<keyword evidence="1" id="KW-1133">Transmembrane helix</keyword>